<proteinExistence type="predicted"/>
<dbReference type="EMBL" id="BAAALT010000273">
    <property type="protein sequence ID" value="GAA1832199.1"/>
    <property type="molecule type" value="Genomic_DNA"/>
</dbReference>
<evidence type="ECO:0000256" key="1">
    <source>
        <dbReference type="SAM" id="MobiDB-lite"/>
    </source>
</evidence>
<evidence type="ECO:0000313" key="3">
    <source>
        <dbReference type="Proteomes" id="UP001500218"/>
    </source>
</evidence>
<comment type="caution">
    <text evidence="2">The sequence shown here is derived from an EMBL/GenBank/DDBJ whole genome shotgun (WGS) entry which is preliminary data.</text>
</comment>
<reference evidence="2 3" key="1">
    <citation type="journal article" date="2019" name="Int. J. Syst. Evol. Microbiol.">
        <title>The Global Catalogue of Microorganisms (GCM) 10K type strain sequencing project: providing services to taxonomists for standard genome sequencing and annotation.</title>
        <authorList>
            <consortium name="The Broad Institute Genomics Platform"/>
            <consortium name="The Broad Institute Genome Sequencing Center for Infectious Disease"/>
            <person name="Wu L."/>
            <person name="Ma J."/>
        </authorList>
    </citation>
    <scope>NUCLEOTIDE SEQUENCE [LARGE SCALE GENOMIC DNA]</scope>
    <source>
        <strain evidence="2 3">JCM 13250</strain>
    </source>
</reference>
<feature type="region of interest" description="Disordered" evidence="1">
    <location>
        <begin position="57"/>
        <end position="104"/>
    </location>
</feature>
<sequence>MPEAVAVDVSALPLTDHDRYLQISVNGGPAVSVRRGACGATVQLAAGTNSIKLFNSLSAAPNSTGSPSPGRHSGQVAPRATKTTPMAVNSAPRPATRAVTCQAW</sequence>
<gene>
    <name evidence="2" type="ORF">GCM10009682_58360</name>
</gene>
<organism evidence="2 3">
    <name type="scientific">Luedemannella flava</name>
    <dbReference type="NCBI Taxonomy" id="349316"/>
    <lineage>
        <taxon>Bacteria</taxon>
        <taxon>Bacillati</taxon>
        <taxon>Actinomycetota</taxon>
        <taxon>Actinomycetes</taxon>
        <taxon>Micromonosporales</taxon>
        <taxon>Micromonosporaceae</taxon>
        <taxon>Luedemannella</taxon>
    </lineage>
</organism>
<protein>
    <submittedName>
        <fullName evidence="2">Uncharacterized protein</fullName>
    </submittedName>
</protein>
<accession>A0ABN2MN78</accession>
<dbReference type="Proteomes" id="UP001500218">
    <property type="component" value="Unassembled WGS sequence"/>
</dbReference>
<keyword evidence="3" id="KW-1185">Reference proteome</keyword>
<evidence type="ECO:0000313" key="2">
    <source>
        <dbReference type="EMBL" id="GAA1832199.1"/>
    </source>
</evidence>
<feature type="compositionally biased region" description="Polar residues" evidence="1">
    <location>
        <begin position="57"/>
        <end position="67"/>
    </location>
</feature>
<name>A0ABN2MN78_9ACTN</name>